<comment type="caution">
    <text evidence="15">The sequence shown here is derived from an EMBL/GenBank/DDBJ whole genome shotgun (WGS) entry which is preliminary data.</text>
</comment>
<keyword evidence="12" id="KW-0739">Sodium transport</keyword>
<evidence type="ECO:0000256" key="9">
    <source>
        <dbReference type="ARBA" id="ARBA00023065"/>
    </source>
</evidence>
<dbReference type="EMBL" id="JAPTMU010000022">
    <property type="protein sequence ID" value="KAJ4924854.1"/>
    <property type="molecule type" value="Genomic_DNA"/>
</dbReference>
<dbReference type="Gene3D" id="1.20.1730.10">
    <property type="entry name" value="Sodium/glucose cotransporter"/>
    <property type="match status" value="1"/>
</dbReference>
<gene>
    <name evidence="15" type="ORF">JOQ06_003804</name>
</gene>
<evidence type="ECO:0000256" key="7">
    <source>
        <dbReference type="ARBA" id="ARBA00022989"/>
    </source>
</evidence>
<accession>A0AAD6F7T9</accession>
<keyword evidence="10 14" id="KW-0472">Membrane</keyword>
<dbReference type="Pfam" id="PF00474">
    <property type="entry name" value="SSF"/>
    <property type="match status" value="1"/>
</dbReference>
<keyword evidence="5" id="KW-0769">Symport</keyword>
<proteinExistence type="inferred from homology"/>
<dbReference type="GO" id="GO:0005307">
    <property type="term" value="F:choline:sodium symporter activity"/>
    <property type="evidence" value="ECO:0007669"/>
    <property type="project" value="TreeGrafter"/>
</dbReference>
<dbReference type="InterPro" id="IPR038377">
    <property type="entry name" value="Na/Glc_symporter_sf"/>
</dbReference>
<keyword evidence="9" id="KW-0406">Ion transport</keyword>
<evidence type="ECO:0000256" key="13">
    <source>
        <dbReference type="RuleBase" id="RU362091"/>
    </source>
</evidence>
<keyword evidence="3" id="KW-0813">Transport</keyword>
<feature type="transmembrane region" description="Helical" evidence="14">
    <location>
        <begin position="51"/>
        <end position="71"/>
    </location>
</feature>
<evidence type="ECO:0000256" key="14">
    <source>
        <dbReference type="SAM" id="Phobius"/>
    </source>
</evidence>
<feature type="non-terminal residue" evidence="15">
    <location>
        <position position="291"/>
    </location>
</feature>
<evidence type="ECO:0000256" key="1">
    <source>
        <dbReference type="ARBA" id="ARBA00004141"/>
    </source>
</evidence>
<protein>
    <recommendedName>
        <fullName evidence="17">High-affinity choline transporter 1-like</fullName>
    </recommendedName>
</protein>
<evidence type="ECO:0000256" key="6">
    <source>
        <dbReference type="ARBA" id="ARBA00022979"/>
    </source>
</evidence>
<dbReference type="InterPro" id="IPR052244">
    <property type="entry name" value="Choline_transporter"/>
</dbReference>
<sequence>MAVNWPGLVSIGVFYIIVLGTGIWASRKSKREEKKCSGNRSEVAMVGGRNLNVYVSIFTMTATWVGGGYIMGSAEMVYNPTKGLVWTVAPLAFSMTLIIGALFFVKPMRSKNYVTLMDPFQEKYGNKVSAVLFIPALIGDILWIACILGLLVSNFCSWEERMIYSPDPVRGLEINLVTEELQKEGCTVISASGDADVDIVKVAIKWLCVPFILASPSSANFTVAAVTKLHQEPWIGRLELEDAGRWVEDILLIAIGGICYQAFYQRVLSTATDAQAKITCYVAAEQWLHLP</sequence>
<keyword evidence="11" id="KW-0325">Glycoprotein</keyword>
<feature type="transmembrane region" description="Helical" evidence="14">
    <location>
        <begin position="83"/>
        <end position="105"/>
    </location>
</feature>
<keyword evidence="4 14" id="KW-0812">Transmembrane</keyword>
<comment type="subcellular location">
    <subcellularLocation>
        <location evidence="1">Membrane</location>
        <topology evidence="1">Multi-pass membrane protein</topology>
    </subcellularLocation>
</comment>
<dbReference type="Proteomes" id="UP001219934">
    <property type="component" value="Unassembled WGS sequence"/>
</dbReference>
<feature type="transmembrane region" description="Helical" evidence="14">
    <location>
        <begin position="6"/>
        <end position="25"/>
    </location>
</feature>
<dbReference type="PANTHER" id="PTHR45897">
    <property type="entry name" value="HIGH-AFFINITY CHOLINE TRANSPORTER 1"/>
    <property type="match status" value="1"/>
</dbReference>
<keyword evidence="7 14" id="KW-1133">Transmembrane helix</keyword>
<organism evidence="15 16">
    <name type="scientific">Pogonophryne albipinna</name>
    <dbReference type="NCBI Taxonomy" id="1090488"/>
    <lineage>
        <taxon>Eukaryota</taxon>
        <taxon>Metazoa</taxon>
        <taxon>Chordata</taxon>
        <taxon>Craniata</taxon>
        <taxon>Vertebrata</taxon>
        <taxon>Euteleostomi</taxon>
        <taxon>Actinopterygii</taxon>
        <taxon>Neopterygii</taxon>
        <taxon>Teleostei</taxon>
        <taxon>Neoteleostei</taxon>
        <taxon>Acanthomorphata</taxon>
        <taxon>Eupercaria</taxon>
        <taxon>Perciformes</taxon>
        <taxon>Notothenioidei</taxon>
        <taxon>Pogonophryne</taxon>
    </lineage>
</organism>
<dbReference type="GO" id="GO:0005886">
    <property type="term" value="C:plasma membrane"/>
    <property type="evidence" value="ECO:0007669"/>
    <property type="project" value="TreeGrafter"/>
</dbReference>
<keyword evidence="8" id="KW-0915">Sodium</keyword>
<evidence type="ECO:0000256" key="3">
    <source>
        <dbReference type="ARBA" id="ARBA00022448"/>
    </source>
</evidence>
<evidence type="ECO:0000313" key="15">
    <source>
        <dbReference type="EMBL" id="KAJ4924854.1"/>
    </source>
</evidence>
<keyword evidence="16" id="KW-1185">Reference proteome</keyword>
<dbReference type="PROSITE" id="PS50283">
    <property type="entry name" value="NA_SOLUT_SYMP_3"/>
    <property type="match status" value="1"/>
</dbReference>
<dbReference type="InterPro" id="IPR001734">
    <property type="entry name" value="Na/solute_symporter"/>
</dbReference>
<evidence type="ECO:0000256" key="2">
    <source>
        <dbReference type="ARBA" id="ARBA00006434"/>
    </source>
</evidence>
<evidence type="ECO:0000256" key="12">
    <source>
        <dbReference type="ARBA" id="ARBA00023201"/>
    </source>
</evidence>
<dbReference type="AlphaFoldDB" id="A0AAD6F7T9"/>
<name>A0AAD6F7T9_9TELE</name>
<evidence type="ECO:0000313" key="16">
    <source>
        <dbReference type="Proteomes" id="UP001219934"/>
    </source>
</evidence>
<evidence type="ECO:0000256" key="8">
    <source>
        <dbReference type="ARBA" id="ARBA00023053"/>
    </source>
</evidence>
<dbReference type="PANTHER" id="PTHR45897:SF5">
    <property type="entry name" value="HIGH AFFINITY CHOLINE TRANSPORTER 1"/>
    <property type="match status" value="1"/>
</dbReference>
<keyword evidence="6" id="KW-0530">Neurotransmitter biosynthesis</keyword>
<reference evidence="15" key="1">
    <citation type="submission" date="2022-11" db="EMBL/GenBank/DDBJ databases">
        <title>Chromosome-level genome of Pogonophryne albipinna.</title>
        <authorList>
            <person name="Jo E."/>
        </authorList>
    </citation>
    <scope>NUCLEOTIDE SEQUENCE</scope>
    <source>
        <strain evidence="15">SGF0006</strain>
        <tissue evidence="15">Muscle</tissue>
    </source>
</reference>
<evidence type="ECO:0000256" key="4">
    <source>
        <dbReference type="ARBA" id="ARBA00022692"/>
    </source>
</evidence>
<evidence type="ECO:0008006" key="17">
    <source>
        <dbReference type="Google" id="ProtNLM"/>
    </source>
</evidence>
<dbReference type="GO" id="GO:0008292">
    <property type="term" value="P:acetylcholine biosynthetic process"/>
    <property type="evidence" value="ECO:0007669"/>
    <property type="project" value="TreeGrafter"/>
</dbReference>
<evidence type="ECO:0000256" key="10">
    <source>
        <dbReference type="ARBA" id="ARBA00023136"/>
    </source>
</evidence>
<evidence type="ECO:0000256" key="5">
    <source>
        <dbReference type="ARBA" id="ARBA00022847"/>
    </source>
</evidence>
<feature type="transmembrane region" description="Helical" evidence="14">
    <location>
        <begin position="130"/>
        <end position="152"/>
    </location>
</feature>
<evidence type="ECO:0000256" key="11">
    <source>
        <dbReference type="ARBA" id="ARBA00023180"/>
    </source>
</evidence>
<comment type="similarity">
    <text evidence="2 13">Belongs to the sodium:solute symporter (SSF) (TC 2.A.21) family.</text>
</comment>